<dbReference type="EMBL" id="QUQM01000003">
    <property type="protein sequence ID" value="KAA8648589.1"/>
    <property type="molecule type" value="Genomic_DNA"/>
</dbReference>
<evidence type="ECO:0000256" key="4">
    <source>
        <dbReference type="ARBA" id="ARBA00022989"/>
    </source>
</evidence>
<dbReference type="Proteomes" id="UP000324241">
    <property type="component" value="Unassembled WGS sequence"/>
</dbReference>
<feature type="transmembrane region" description="Helical" evidence="6">
    <location>
        <begin position="35"/>
        <end position="53"/>
    </location>
</feature>
<evidence type="ECO:0000256" key="5">
    <source>
        <dbReference type="ARBA" id="ARBA00023136"/>
    </source>
</evidence>
<evidence type="ECO:0000313" key="7">
    <source>
        <dbReference type="EMBL" id="KAA8648589.1"/>
    </source>
</evidence>
<keyword evidence="3 6" id="KW-0812">Transmembrane</keyword>
<comment type="caution">
    <text evidence="7">The sequence shown here is derived from an EMBL/GenBank/DDBJ whole genome shotgun (WGS) entry which is preliminary data.</text>
</comment>
<gene>
    <name evidence="7" type="ORF">ATNIH1004_004474</name>
</gene>
<dbReference type="Pfam" id="PF03647">
    <property type="entry name" value="Tmemb_14"/>
    <property type="match status" value="1"/>
</dbReference>
<sequence length="112" mass="11456">MSHPTTTTLQTNSALTLSLLTSLGGIIGYARTGSIPSIAAGISVGAIYLYSFSRLRSGQSYGDELGLLASIVLGGSSVPRAIKTRKMVPVGLSLVAIYGLLVFGAAVKGKRA</sequence>
<keyword evidence="5 6" id="KW-0472">Membrane</keyword>
<dbReference type="PANTHER" id="PTHR12668">
    <property type="entry name" value="TRANSMEMBRANE PROTEIN 14, 15"/>
    <property type="match status" value="1"/>
</dbReference>
<evidence type="ECO:0000256" key="2">
    <source>
        <dbReference type="ARBA" id="ARBA00007590"/>
    </source>
</evidence>
<dbReference type="InterPro" id="IPR005349">
    <property type="entry name" value="TMEM14"/>
</dbReference>
<accession>A0A5M9MVF3</accession>
<dbReference type="AlphaFoldDB" id="A0A5M9MVF3"/>
<keyword evidence="4 6" id="KW-1133">Transmembrane helix</keyword>
<evidence type="ECO:0000256" key="1">
    <source>
        <dbReference type="ARBA" id="ARBA00004370"/>
    </source>
</evidence>
<evidence type="ECO:0000256" key="3">
    <source>
        <dbReference type="ARBA" id="ARBA00022692"/>
    </source>
</evidence>
<organism evidence="7 8">
    <name type="scientific">Aspergillus tanneri</name>
    <dbReference type="NCBI Taxonomy" id="1220188"/>
    <lineage>
        <taxon>Eukaryota</taxon>
        <taxon>Fungi</taxon>
        <taxon>Dikarya</taxon>
        <taxon>Ascomycota</taxon>
        <taxon>Pezizomycotina</taxon>
        <taxon>Eurotiomycetes</taxon>
        <taxon>Eurotiomycetidae</taxon>
        <taxon>Eurotiales</taxon>
        <taxon>Aspergillaceae</taxon>
        <taxon>Aspergillus</taxon>
        <taxon>Aspergillus subgen. Circumdati</taxon>
    </lineage>
</organism>
<comment type="subcellular location">
    <subcellularLocation>
        <location evidence="1">Membrane</location>
    </subcellularLocation>
</comment>
<reference evidence="7 8" key="1">
    <citation type="submission" date="2019-08" db="EMBL/GenBank/DDBJ databases">
        <title>The genome sequence of a newly discovered highly antifungal drug resistant Aspergillus species, Aspergillus tanneri NIH 1004.</title>
        <authorList>
            <person name="Mounaud S."/>
            <person name="Singh I."/>
            <person name="Joardar V."/>
            <person name="Pakala S."/>
            <person name="Pakala S."/>
            <person name="Venepally P."/>
            <person name="Chung J.K."/>
            <person name="Losada L."/>
            <person name="Nierman W.C."/>
        </authorList>
    </citation>
    <scope>NUCLEOTIDE SEQUENCE [LARGE SCALE GENOMIC DNA]</scope>
    <source>
        <strain evidence="7 8">NIH1004</strain>
    </source>
</reference>
<protein>
    <recommendedName>
        <fullName evidence="9">Transmembrane proteins 14C-domain-containing protein</fullName>
    </recommendedName>
</protein>
<dbReference type="RefSeq" id="XP_033427950.1">
    <property type="nucleotide sequence ID" value="XM_033569144.1"/>
</dbReference>
<evidence type="ECO:0000256" key="6">
    <source>
        <dbReference type="SAM" id="Phobius"/>
    </source>
</evidence>
<dbReference type="PANTHER" id="PTHR12668:SF15">
    <property type="entry name" value="UPF0136 DOMAIN PROTEIN (AFU_ORTHOLOGUE AFUA_1G03720)"/>
    <property type="match status" value="1"/>
</dbReference>
<dbReference type="InterPro" id="IPR044890">
    <property type="entry name" value="TMEM14_sf"/>
</dbReference>
<evidence type="ECO:0000313" key="8">
    <source>
        <dbReference type="Proteomes" id="UP000324241"/>
    </source>
</evidence>
<feature type="transmembrane region" description="Helical" evidence="6">
    <location>
        <begin position="12"/>
        <end position="29"/>
    </location>
</feature>
<evidence type="ECO:0008006" key="9">
    <source>
        <dbReference type="Google" id="ProtNLM"/>
    </source>
</evidence>
<dbReference type="GeneID" id="54327176"/>
<name>A0A5M9MVF3_9EURO</name>
<feature type="transmembrane region" description="Helical" evidence="6">
    <location>
        <begin position="88"/>
        <end position="107"/>
    </location>
</feature>
<comment type="similarity">
    <text evidence="2">Belongs to the TMEM14 family.</text>
</comment>
<dbReference type="GO" id="GO:0016020">
    <property type="term" value="C:membrane"/>
    <property type="evidence" value="ECO:0007669"/>
    <property type="project" value="UniProtKB-SubCell"/>
</dbReference>
<dbReference type="OrthoDB" id="5620at2759"/>
<proteinExistence type="inferred from homology"/>
<dbReference type="Gene3D" id="1.10.10.1740">
    <property type="entry name" value="Transmembrane protein 14-like"/>
    <property type="match status" value="1"/>
</dbReference>